<dbReference type="Proteomes" id="UP000035720">
    <property type="component" value="Unassembled WGS sequence"/>
</dbReference>
<sequence>MSGSPGWTGSRARKTFSMSSIGLDRSGSVHPRLERSISPTCAEAAATAEVREHTAWMILGGHPDVRKIRNDLMIVAIQQGVVTCLPLLSLRLIYPPTALTSIRLRHCSRTSRQTHLP</sequence>
<comment type="caution">
    <text evidence="1">The sequence shown here is derived from an EMBL/GenBank/DDBJ whole genome shotgun (WGS) entry which is preliminary data.</text>
</comment>
<gene>
    <name evidence="1" type="ORF">BN13_1080020</name>
</gene>
<keyword evidence="2" id="KW-1185">Reference proteome</keyword>
<proteinExistence type="predicted"/>
<dbReference type="STRING" id="1193518.BN13_1080020"/>
<dbReference type="EMBL" id="CAJC01000011">
    <property type="protein sequence ID" value="CCI51547.1"/>
    <property type="molecule type" value="Genomic_DNA"/>
</dbReference>
<dbReference type="AlphaFoldDB" id="A0A077M9R2"/>
<evidence type="ECO:0000313" key="2">
    <source>
        <dbReference type="Proteomes" id="UP000035720"/>
    </source>
</evidence>
<name>A0A077M9R2_9MICO</name>
<protein>
    <submittedName>
        <fullName evidence="1">Uncharacterized protein</fullName>
    </submittedName>
</protein>
<accession>A0A077M9R2</accession>
<organism evidence="1 2">
    <name type="scientific">Nostocoides jenkinsii Ben 74</name>
    <dbReference type="NCBI Taxonomy" id="1193518"/>
    <lineage>
        <taxon>Bacteria</taxon>
        <taxon>Bacillati</taxon>
        <taxon>Actinomycetota</taxon>
        <taxon>Actinomycetes</taxon>
        <taxon>Micrococcales</taxon>
        <taxon>Intrasporangiaceae</taxon>
        <taxon>Nostocoides</taxon>
    </lineage>
</organism>
<reference evidence="1 2" key="1">
    <citation type="journal article" date="2013" name="ISME J.">
        <title>A metabolic model for members of the genus Tetrasphaera involved in enhanced biological phosphorus removal.</title>
        <authorList>
            <person name="Kristiansen R."/>
            <person name="Nguyen H.T.T."/>
            <person name="Saunders A.M."/>
            <person name="Nielsen J.L."/>
            <person name="Wimmer R."/>
            <person name="Le V.Q."/>
            <person name="McIlroy S.J."/>
            <person name="Petrovski S."/>
            <person name="Seviour R.J."/>
            <person name="Calteau A."/>
            <person name="Nielsen K.L."/>
            <person name="Nielsen P.H."/>
        </authorList>
    </citation>
    <scope>NUCLEOTIDE SEQUENCE [LARGE SCALE GENOMIC DNA]</scope>
    <source>
        <strain evidence="1 2">Ben 74</strain>
    </source>
</reference>
<evidence type="ECO:0000313" key="1">
    <source>
        <dbReference type="EMBL" id="CCI51547.1"/>
    </source>
</evidence>